<dbReference type="GO" id="GO:0019842">
    <property type="term" value="F:vitamin binding"/>
    <property type="evidence" value="ECO:0007669"/>
    <property type="project" value="TreeGrafter"/>
</dbReference>
<evidence type="ECO:0000256" key="1">
    <source>
        <dbReference type="ARBA" id="ARBA00004127"/>
    </source>
</evidence>
<keyword evidence="6" id="KW-0456">Lyase</keyword>
<dbReference type="Proteomes" id="UP000319383">
    <property type="component" value="Chromosome"/>
</dbReference>
<evidence type="ECO:0000256" key="6">
    <source>
        <dbReference type="ARBA" id="ARBA00023239"/>
    </source>
</evidence>
<comment type="subcellular location">
    <subcellularLocation>
        <location evidence="1">Endomembrane system</location>
        <topology evidence="1">Multi-pass membrane protein</topology>
    </subcellularLocation>
</comment>
<evidence type="ECO:0000313" key="9">
    <source>
        <dbReference type="EMBL" id="QDU47301.1"/>
    </source>
</evidence>
<accession>A0A517ZXU2</accession>
<dbReference type="GO" id="GO:0012505">
    <property type="term" value="C:endomembrane system"/>
    <property type="evidence" value="ECO:0007669"/>
    <property type="project" value="UniProtKB-SubCell"/>
</dbReference>
<evidence type="ECO:0000256" key="4">
    <source>
        <dbReference type="ARBA" id="ARBA00023136"/>
    </source>
</evidence>
<sequence length="483" mass="55684">MNQPDEPAMKDAHPSTPWWRRLWEPCDIGSVVFFRIAFAGVMLWHVGLFLSRDWVTFYFTDSPHHLSYFGFEWVRPMSGERMQQVFYLMGLAAIGVGLGWFYRLSAIVLFVTYTYTFLAEAGLFQNHYYMMSLLAFLLILIPAHRSFSVDATVVPERASQFIPNWCRWVLMFMVALPYVYGGIAKLNGDWLQAMPVGFWISYKSDLPVIGPYLTQRWMAWALSYAGLIFDLSIVPLLLWKKTRWFAYIAATLFHLMNAMLFDIDVFPWMMILLTTIYFSADWPRKLLRRPLPATDSVPTAATTLGQRAVLGVVALFVVCQLVFPLRHWVYPGDPSWTEEGHQFAWRMMLRNKNVFIRFYATDVAKGETGEIPVDRMLNALQLRELVVSPDQIVATARLFAEMARQAGIEQVEIRAVVLVSLNGRKPQLMIDPELDLLTVDRTWGHQPWIVPLTEPLRAEPWDVPTDQWPAELGIELPEVTVTN</sequence>
<dbReference type="InterPro" id="IPR011020">
    <property type="entry name" value="HTTM-like"/>
</dbReference>
<keyword evidence="3 7" id="KW-1133">Transmembrane helix</keyword>
<feature type="transmembrane region" description="Helical" evidence="7">
    <location>
        <begin position="217"/>
        <end position="239"/>
    </location>
</feature>
<feature type="transmembrane region" description="Helical" evidence="7">
    <location>
        <begin position="28"/>
        <end position="50"/>
    </location>
</feature>
<gene>
    <name evidence="9" type="ORF">Mal52_58290</name>
</gene>
<proteinExistence type="predicted"/>
<dbReference type="Pfam" id="PF05090">
    <property type="entry name" value="HTTM"/>
    <property type="match status" value="1"/>
</dbReference>
<evidence type="ECO:0000259" key="8">
    <source>
        <dbReference type="SMART" id="SM00752"/>
    </source>
</evidence>
<dbReference type="InterPro" id="IPR007782">
    <property type="entry name" value="VKG_COase"/>
</dbReference>
<feature type="transmembrane region" description="Helical" evidence="7">
    <location>
        <begin position="85"/>
        <end position="115"/>
    </location>
</feature>
<evidence type="ECO:0000256" key="2">
    <source>
        <dbReference type="ARBA" id="ARBA00022692"/>
    </source>
</evidence>
<keyword evidence="10" id="KW-1185">Reference proteome</keyword>
<feature type="transmembrane region" description="Helical" evidence="7">
    <location>
        <begin position="127"/>
        <end position="144"/>
    </location>
</feature>
<evidence type="ECO:0000256" key="3">
    <source>
        <dbReference type="ARBA" id="ARBA00022989"/>
    </source>
</evidence>
<keyword evidence="5" id="KW-1015">Disulfide bond</keyword>
<dbReference type="SMART" id="SM00752">
    <property type="entry name" value="HTTM"/>
    <property type="match status" value="1"/>
</dbReference>
<dbReference type="PANTHER" id="PTHR12639">
    <property type="entry name" value="VITAMIN K-DEPENDENT GAMMA-CARBOXYLASE"/>
    <property type="match status" value="1"/>
</dbReference>
<evidence type="ECO:0000256" key="7">
    <source>
        <dbReference type="SAM" id="Phobius"/>
    </source>
</evidence>
<keyword evidence="4 7" id="KW-0472">Membrane</keyword>
<keyword evidence="2 7" id="KW-0812">Transmembrane</keyword>
<evidence type="ECO:0000256" key="5">
    <source>
        <dbReference type="ARBA" id="ARBA00023157"/>
    </source>
</evidence>
<feature type="domain" description="HTTM-like" evidence="8">
    <location>
        <begin position="23"/>
        <end position="282"/>
    </location>
</feature>
<dbReference type="EMBL" id="CP036276">
    <property type="protein sequence ID" value="QDU47301.1"/>
    <property type="molecule type" value="Genomic_DNA"/>
</dbReference>
<reference evidence="9 10" key="1">
    <citation type="submission" date="2019-02" db="EMBL/GenBank/DDBJ databases">
        <title>Deep-cultivation of Planctomycetes and their phenomic and genomic characterization uncovers novel biology.</title>
        <authorList>
            <person name="Wiegand S."/>
            <person name="Jogler M."/>
            <person name="Boedeker C."/>
            <person name="Pinto D."/>
            <person name="Vollmers J."/>
            <person name="Rivas-Marin E."/>
            <person name="Kohn T."/>
            <person name="Peeters S.H."/>
            <person name="Heuer A."/>
            <person name="Rast P."/>
            <person name="Oberbeckmann S."/>
            <person name="Bunk B."/>
            <person name="Jeske O."/>
            <person name="Meyerdierks A."/>
            <person name="Storesund J.E."/>
            <person name="Kallscheuer N."/>
            <person name="Luecker S."/>
            <person name="Lage O.M."/>
            <person name="Pohl T."/>
            <person name="Merkel B.J."/>
            <person name="Hornburger P."/>
            <person name="Mueller R.-W."/>
            <person name="Bruemmer F."/>
            <person name="Labrenz M."/>
            <person name="Spormann A.M."/>
            <person name="Op den Camp H."/>
            <person name="Overmann J."/>
            <person name="Amann R."/>
            <person name="Jetten M.S.M."/>
            <person name="Mascher T."/>
            <person name="Medema M.H."/>
            <person name="Devos D.P."/>
            <person name="Kaster A.-K."/>
            <person name="Ovreas L."/>
            <person name="Rohde M."/>
            <person name="Galperin M.Y."/>
            <person name="Jogler C."/>
        </authorList>
    </citation>
    <scope>NUCLEOTIDE SEQUENCE [LARGE SCALE GENOMIC DNA]</scope>
    <source>
        <strain evidence="9 10">Mal52</strain>
    </source>
</reference>
<dbReference type="InterPro" id="IPR053934">
    <property type="entry name" value="HTTM_dom"/>
</dbReference>
<dbReference type="KEGG" id="sdyn:Mal52_58290"/>
<organism evidence="9 10">
    <name type="scientific">Symmachiella dynata</name>
    <dbReference type="NCBI Taxonomy" id="2527995"/>
    <lineage>
        <taxon>Bacteria</taxon>
        <taxon>Pseudomonadati</taxon>
        <taxon>Planctomycetota</taxon>
        <taxon>Planctomycetia</taxon>
        <taxon>Planctomycetales</taxon>
        <taxon>Planctomycetaceae</taxon>
        <taxon>Symmachiella</taxon>
    </lineage>
</organism>
<dbReference type="RefSeq" id="WP_145380088.1">
    <property type="nucleotide sequence ID" value="NZ_CP036276.1"/>
</dbReference>
<dbReference type="Pfam" id="PF22777">
    <property type="entry name" value="VKGC_lumenal_dom"/>
    <property type="match status" value="1"/>
</dbReference>
<feature type="transmembrane region" description="Helical" evidence="7">
    <location>
        <begin position="165"/>
        <end position="183"/>
    </location>
</feature>
<dbReference type="AlphaFoldDB" id="A0A517ZXU2"/>
<name>A0A517ZXU2_9PLAN</name>
<dbReference type="GO" id="GO:0008488">
    <property type="term" value="F:gamma-glutamyl carboxylase activity"/>
    <property type="evidence" value="ECO:0007669"/>
    <property type="project" value="InterPro"/>
</dbReference>
<evidence type="ECO:0000313" key="10">
    <source>
        <dbReference type="Proteomes" id="UP000319383"/>
    </source>
</evidence>
<dbReference type="PANTHER" id="PTHR12639:SF7">
    <property type="entry name" value="HTTM DOMAIN-CONTAINING PROTEIN"/>
    <property type="match status" value="1"/>
</dbReference>
<dbReference type="InterPro" id="IPR053935">
    <property type="entry name" value="VKGC_lumenal_dom"/>
</dbReference>
<protein>
    <submittedName>
        <fullName evidence="9">Vitamin K-dependent gamma-carboxylase</fullName>
    </submittedName>
</protein>